<name>A0A316UZ40_9BASI</name>
<dbReference type="EMBL" id="KZ819662">
    <property type="protein sequence ID" value="PWN30559.1"/>
    <property type="molecule type" value="Genomic_DNA"/>
</dbReference>
<feature type="domain" description="Domain of unknown function at the cortex 1" evidence="2">
    <location>
        <begin position="492"/>
        <end position="600"/>
    </location>
</feature>
<dbReference type="Pfam" id="PF08588">
    <property type="entry name" value="Duc1"/>
    <property type="match status" value="2"/>
</dbReference>
<feature type="compositionally biased region" description="Low complexity" evidence="1">
    <location>
        <begin position="305"/>
        <end position="316"/>
    </location>
</feature>
<dbReference type="GeneID" id="37025560"/>
<proteinExistence type="predicted"/>
<dbReference type="RefSeq" id="XP_025365171.1">
    <property type="nucleotide sequence ID" value="XM_025503737.1"/>
</dbReference>
<feature type="region of interest" description="Disordered" evidence="1">
    <location>
        <begin position="402"/>
        <end position="487"/>
    </location>
</feature>
<feature type="domain" description="Domain of unknown function at the cortex 1" evidence="2">
    <location>
        <begin position="3"/>
        <end position="157"/>
    </location>
</feature>
<dbReference type="OrthoDB" id="2119945at2759"/>
<dbReference type="InterPro" id="IPR013897">
    <property type="entry name" value="Duc1"/>
</dbReference>
<evidence type="ECO:0000256" key="1">
    <source>
        <dbReference type="SAM" id="MobiDB-lite"/>
    </source>
</evidence>
<feature type="compositionally biased region" description="Basic and acidic residues" evidence="1">
    <location>
        <begin position="429"/>
        <end position="456"/>
    </location>
</feature>
<keyword evidence="4" id="KW-1185">Reference proteome</keyword>
<accession>A0A316UZ40</accession>
<evidence type="ECO:0000259" key="2">
    <source>
        <dbReference type="Pfam" id="PF08588"/>
    </source>
</evidence>
<feature type="compositionally biased region" description="Low complexity" evidence="1">
    <location>
        <begin position="221"/>
        <end position="233"/>
    </location>
</feature>
<sequence>MPRLQVMVGPDRFNMEPCRVNDTQRPHEIDTEHFTGRVLVRILDAPGAREGEEGREYFKDRSRKFCIQIEGRFKKRWNGDEIHFGSDFDKLVEFPRAPFNAGMRVAKYIDPCTFYEEQPPSKRPYIMSPYIACMNVTCAWPAPSRAHEAVVVLRHTNKSDHSPSRPSSPIIEPEKKGNAHSALVVPKPTHAKPQDGDDDDDEGDDIVPREGLNRKGSKRGSTSAEATSSAAGKQQKKKSSWFGGVFGSGSGHKEERVLKPYWRFVGFNDDPRVRALLEAHHTKLQSKRRSFQPPVRPSSAMSNDSGSQAVSSPSSSMGPGDVQHGIAANHPTLRRLGTSVRGALPRFHGDDPGTPPMHGERGSGDVSPLYSPTLSGGDQFFTAPDPIQHRTKSPLAMEVKHDDAEVGGSKSRNSAEDVPPMPPLARITTDVRNEAERSAKTDGLKEEDFKLADELHRRIKGLGGSRSGSGSEAATPSSPASSGGAWQSKLDDALGPWRFNDPGTDMVEDNAFIFTNDSLSVPKRRKHFANKENREKFTYDPDVVYGASFFTDACDLNTFNLSLGPVSLNIARWFKTMPIRYTLRARDEEPVFCTISFQLVD</sequence>
<reference evidence="3 4" key="1">
    <citation type="journal article" date="2018" name="Mol. Biol. Evol.">
        <title>Broad Genomic Sampling Reveals a Smut Pathogenic Ancestry of the Fungal Clade Ustilaginomycotina.</title>
        <authorList>
            <person name="Kijpornyongpan T."/>
            <person name="Mondo S.J."/>
            <person name="Barry K."/>
            <person name="Sandor L."/>
            <person name="Lee J."/>
            <person name="Lipzen A."/>
            <person name="Pangilinan J."/>
            <person name="LaButti K."/>
            <person name="Hainaut M."/>
            <person name="Henrissat B."/>
            <person name="Grigoriev I.V."/>
            <person name="Spatafora J.W."/>
            <person name="Aime M.C."/>
        </authorList>
    </citation>
    <scope>NUCLEOTIDE SEQUENCE [LARGE SCALE GENOMIC DNA]</scope>
    <source>
        <strain evidence="3 4">MCA 5214</strain>
    </source>
</reference>
<dbReference type="Proteomes" id="UP000245884">
    <property type="component" value="Unassembled WGS sequence"/>
</dbReference>
<dbReference type="PANTHER" id="PTHR34826">
    <property type="entry name" value="UPF0590 PROTEIN C409.17C"/>
    <property type="match status" value="1"/>
</dbReference>
<evidence type="ECO:0000313" key="3">
    <source>
        <dbReference type="EMBL" id="PWN30559.1"/>
    </source>
</evidence>
<dbReference type="PANTHER" id="PTHR34826:SF1">
    <property type="entry name" value="UPF0590 PROTEIN C594.01"/>
    <property type="match status" value="1"/>
</dbReference>
<dbReference type="AlphaFoldDB" id="A0A316UZ40"/>
<protein>
    <recommendedName>
        <fullName evidence="2">Domain of unknown function at the cortex 1 domain-containing protein</fullName>
    </recommendedName>
</protein>
<evidence type="ECO:0000313" key="4">
    <source>
        <dbReference type="Proteomes" id="UP000245884"/>
    </source>
</evidence>
<gene>
    <name evidence="3" type="ORF">BDZ90DRAFT_17654</name>
</gene>
<feature type="region of interest" description="Disordered" evidence="1">
    <location>
        <begin position="156"/>
        <end position="252"/>
    </location>
</feature>
<organism evidence="3 4">
    <name type="scientific">Jaminaea rosea</name>
    <dbReference type="NCBI Taxonomy" id="1569628"/>
    <lineage>
        <taxon>Eukaryota</taxon>
        <taxon>Fungi</taxon>
        <taxon>Dikarya</taxon>
        <taxon>Basidiomycota</taxon>
        <taxon>Ustilaginomycotina</taxon>
        <taxon>Exobasidiomycetes</taxon>
        <taxon>Microstromatales</taxon>
        <taxon>Microstromatales incertae sedis</taxon>
        <taxon>Jaminaea</taxon>
    </lineage>
</organism>
<feature type="region of interest" description="Disordered" evidence="1">
    <location>
        <begin position="281"/>
        <end position="370"/>
    </location>
</feature>
<feature type="compositionally biased region" description="Acidic residues" evidence="1">
    <location>
        <begin position="196"/>
        <end position="205"/>
    </location>
</feature>
<feature type="compositionally biased region" description="Low complexity" evidence="1">
    <location>
        <begin position="468"/>
        <end position="485"/>
    </location>
</feature>